<dbReference type="InterPro" id="IPR036513">
    <property type="entry name" value="STAS_dom_sf"/>
</dbReference>
<dbReference type="SUPFAM" id="SSF52091">
    <property type="entry name" value="SpoIIaa-like"/>
    <property type="match status" value="1"/>
</dbReference>
<dbReference type="Proteomes" id="UP000078287">
    <property type="component" value="Unassembled WGS sequence"/>
</dbReference>
<comment type="caution">
    <text evidence="4">The sequence shown here is derived from an EMBL/GenBank/DDBJ whole genome shotgun (WGS) entry which is preliminary data.</text>
</comment>
<feature type="coiled-coil region" evidence="1">
    <location>
        <begin position="183"/>
        <end position="242"/>
    </location>
</feature>
<evidence type="ECO:0000256" key="2">
    <source>
        <dbReference type="SAM" id="Phobius"/>
    </source>
</evidence>
<dbReference type="STRING" id="1707952.A6A03_11660"/>
<dbReference type="PROSITE" id="PS50801">
    <property type="entry name" value="STAS"/>
    <property type="match status" value="1"/>
</dbReference>
<dbReference type="CDD" id="cd07041">
    <property type="entry name" value="STAS_RsbR_RsbS_like"/>
    <property type="match status" value="1"/>
</dbReference>
<dbReference type="Gene3D" id="3.30.750.24">
    <property type="entry name" value="STAS domain"/>
    <property type="match status" value="1"/>
</dbReference>
<feature type="transmembrane region" description="Helical" evidence="2">
    <location>
        <begin position="128"/>
        <end position="153"/>
    </location>
</feature>
<feature type="transmembrane region" description="Helical" evidence="2">
    <location>
        <begin position="104"/>
        <end position="121"/>
    </location>
</feature>
<keyword evidence="1" id="KW-0175">Coiled coil</keyword>
<dbReference type="InterPro" id="IPR051932">
    <property type="entry name" value="Bact_StressResp_Reg"/>
</dbReference>
<evidence type="ECO:0000313" key="5">
    <source>
        <dbReference type="Proteomes" id="UP000078287"/>
    </source>
</evidence>
<accession>A0A178MDC1</accession>
<keyword evidence="2" id="KW-0472">Membrane</keyword>
<feature type="domain" description="STAS" evidence="3">
    <location>
        <begin position="250"/>
        <end position="361"/>
    </location>
</feature>
<dbReference type="Pfam" id="PF01740">
    <property type="entry name" value="STAS"/>
    <property type="match status" value="1"/>
</dbReference>
<feature type="transmembrane region" description="Helical" evidence="2">
    <location>
        <begin position="50"/>
        <end position="70"/>
    </location>
</feature>
<organism evidence="4 5">
    <name type="scientific">Chloroflexus islandicus</name>
    <dbReference type="NCBI Taxonomy" id="1707952"/>
    <lineage>
        <taxon>Bacteria</taxon>
        <taxon>Bacillati</taxon>
        <taxon>Chloroflexota</taxon>
        <taxon>Chloroflexia</taxon>
        <taxon>Chloroflexales</taxon>
        <taxon>Chloroflexineae</taxon>
        <taxon>Chloroflexaceae</taxon>
        <taxon>Chloroflexus</taxon>
    </lineage>
</organism>
<feature type="transmembrane region" description="Helical" evidence="2">
    <location>
        <begin position="77"/>
        <end position="98"/>
    </location>
</feature>
<keyword evidence="2" id="KW-1133">Transmembrane helix</keyword>
<dbReference type="PANTHER" id="PTHR33745:SF1">
    <property type="entry name" value="RSBT ANTAGONIST PROTEIN RSBS"/>
    <property type="match status" value="1"/>
</dbReference>
<dbReference type="OrthoDB" id="153847at2"/>
<dbReference type="RefSeq" id="WP_066785342.1">
    <property type="nucleotide sequence ID" value="NZ_LWQS01000042.1"/>
</dbReference>
<reference evidence="4 5" key="1">
    <citation type="submission" date="2016-04" db="EMBL/GenBank/DDBJ databases">
        <title>Chloroflexus islandicus sp. nov., a thermophilic filamentous anoxygenic phototrophic bacterium from geyser Strokkur (Iceland).</title>
        <authorList>
            <person name="Gaisin V.A."/>
            <person name="Kalashnikov A.M."/>
            <person name="Sukhacheva M.V."/>
            <person name="Grouzdev D.S."/>
            <person name="Ivanov T.M."/>
            <person name="Kuznetsov B."/>
            <person name="Gorlenko V.M."/>
        </authorList>
    </citation>
    <scope>NUCLEOTIDE SEQUENCE [LARGE SCALE GENOMIC DNA]</scope>
    <source>
        <strain evidence="5">isl-2</strain>
    </source>
</reference>
<keyword evidence="5" id="KW-1185">Reference proteome</keyword>
<protein>
    <submittedName>
        <fullName evidence="4">Anti-anti-sigma factor</fullName>
    </submittedName>
</protein>
<name>A0A178MDC1_9CHLR</name>
<keyword evidence="2" id="KW-0812">Transmembrane</keyword>
<proteinExistence type="predicted"/>
<dbReference type="EMBL" id="LWQS01000042">
    <property type="protein sequence ID" value="OAN46810.1"/>
    <property type="molecule type" value="Genomic_DNA"/>
</dbReference>
<dbReference type="PANTHER" id="PTHR33745">
    <property type="entry name" value="RSBT ANTAGONIST PROTEIN RSBS-RELATED"/>
    <property type="match status" value="1"/>
</dbReference>
<evidence type="ECO:0000259" key="3">
    <source>
        <dbReference type="PROSITE" id="PS50801"/>
    </source>
</evidence>
<feature type="transmembrane region" description="Helical" evidence="2">
    <location>
        <begin position="159"/>
        <end position="178"/>
    </location>
</feature>
<feature type="transmembrane region" description="Helical" evidence="2">
    <location>
        <begin position="26"/>
        <end position="44"/>
    </location>
</feature>
<gene>
    <name evidence="4" type="ORF">A6A03_11660</name>
</gene>
<sequence length="362" mass="38804">MQSFFAWLTQIQSTNEDDLRRGRTTIIVALVMIGLAVLAIPISLLSDTALSGVAIITIGITAYLVTITVTRLGRVNLGGFILITFIILPILAPIIIAASPTSPLTSPFYLILALLVAGLTLRPALIWVVLAINVVGLFIAWNIAGVPLFANAIETSLEAAAIFLQIGAALFTFVGGKITDGALQEARRLREDARQSAARLAELNASLETQVAQRTAALQTALRDLELRAAEQARLLAENEQQRQAIRELSVPVLPVRDTTLVMPLIGAIDSTRLSDMQEHALEQIEQTGARELLIDVTGVPVIDTQVAKGLIQLVEAARLMGTRVMLAGIRPEVAQTLVSLGVDLSSIRTFSTLQAALAQRS</sequence>
<evidence type="ECO:0000313" key="4">
    <source>
        <dbReference type="EMBL" id="OAN46810.1"/>
    </source>
</evidence>
<dbReference type="InterPro" id="IPR002645">
    <property type="entry name" value="STAS_dom"/>
</dbReference>
<dbReference type="AlphaFoldDB" id="A0A178MDC1"/>
<evidence type="ECO:0000256" key="1">
    <source>
        <dbReference type="SAM" id="Coils"/>
    </source>
</evidence>